<comment type="similarity">
    <text evidence="4">In the N-terminal section; belongs to the N-acetylglucosamine-1-phosphate uridyltransferase family.</text>
</comment>
<keyword evidence="6" id="KW-0548">Nucleotidyltransferase</keyword>
<dbReference type="InterPro" id="IPR005835">
    <property type="entry name" value="NTP_transferase_dom"/>
</dbReference>
<dbReference type="Gene3D" id="3.90.550.10">
    <property type="entry name" value="Spore Coat Polysaccharide Biosynthesis Protein SpsA, Chain A"/>
    <property type="match status" value="1"/>
</dbReference>
<sequence length="402" mass="45335">MNKLQNILILAGGDGTRFWPLTKKSYFSFLGQPLLKRQINNLIKFSENLYIVVNSNDLDLINRINLKQKTRILEQNPALTGMAGAVLSAKDKINGNALILNAEDLIDLELLRDYLNLINKDSPEVIFTGRKVDNYFPGGYFRFAKERLVEIVEKPDPDKIPSNLIKLVVDYFSDIAKFIAVLEVTNSQNDDRYEQAVNNLLHQNVKARYLTYDDYWYPLKFPWHALPIMRHFLKTLDSEIKLGKNVSIAKTAKIVGPCFIDDNSVIGDFALVRESHIGKSCIIGGYSEVTRSYLGNNVYLHRNYVGDSILDNRVRLGAGAAIANLRFDEKSVKSRVGENKIDTNLPKFGAVIGANSKIGVNATLLPGIKIGRNTLIAPGYTIAEDMEDNKFIFKRKTIDNKF</sequence>
<dbReference type="Pfam" id="PF00483">
    <property type="entry name" value="NTP_transferase"/>
    <property type="match status" value="1"/>
</dbReference>
<dbReference type="EMBL" id="MFZG01000009">
    <property type="protein sequence ID" value="OGK17321.1"/>
    <property type="molecule type" value="Genomic_DNA"/>
</dbReference>
<comment type="pathway">
    <text evidence="1">Nucleotide-sugar biosynthesis; UDP-N-acetyl-alpha-D-glucosamine biosynthesis; N-acetyl-alpha-D-glucosamine 1-phosphate from alpha-D-glucosamine 6-phosphate (route II): step 2/2.</text>
</comment>
<evidence type="ECO:0000256" key="1">
    <source>
        <dbReference type="ARBA" id="ARBA00005166"/>
    </source>
</evidence>
<comment type="similarity">
    <text evidence="3">In the C-terminal section; belongs to the transferase hexapeptide repeat family.</text>
</comment>
<dbReference type="Proteomes" id="UP000177208">
    <property type="component" value="Unassembled WGS sequence"/>
</dbReference>
<dbReference type="InterPro" id="IPR029044">
    <property type="entry name" value="Nucleotide-diphossugar_trans"/>
</dbReference>
<dbReference type="PANTHER" id="PTHR43584">
    <property type="entry name" value="NUCLEOTIDYL TRANSFERASE"/>
    <property type="match status" value="1"/>
</dbReference>
<keyword evidence="7" id="KW-0511">Multifunctional enzyme</keyword>
<dbReference type="InterPro" id="IPR001451">
    <property type="entry name" value="Hexapep"/>
</dbReference>
<evidence type="ECO:0000313" key="12">
    <source>
        <dbReference type="EMBL" id="OGK17321.1"/>
    </source>
</evidence>
<evidence type="ECO:0000256" key="8">
    <source>
        <dbReference type="ARBA" id="ARBA00023315"/>
    </source>
</evidence>
<dbReference type="Gene3D" id="2.160.10.10">
    <property type="entry name" value="Hexapeptide repeat proteins"/>
    <property type="match status" value="1"/>
</dbReference>
<dbReference type="AlphaFoldDB" id="A0A1F7GED8"/>
<evidence type="ECO:0000256" key="2">
    <source>
        <dbReference type="ARBA" id="ARBA00005208"/>
    </source>
</evidence>
<evidence type="ECO:0000256" key="3">
    <source>
        <dbReference type="ARBA" id="ARBA00007707"/>
    </source>
</evidence>
<dbReference type="SUPFAM" id="SSF51161">
    <property type="entry name" value="Trimeric LpxA-like enzymes"/>
    <property type="match status" value="1"/>
</dbReference>
<feature type="domain" description="Nucleotidyl transferase" evidence="11">
    <location>
        <begin position="8"/>
        <end position="217"/>
    </location>
</feature>
<proteinExistence type="inferred from homology"/>
<dbReference type="InterPro" id="IPR011004">
    <property type="entry name" value="Trimer_LpxA-like_sf"/>
</dbReference>
<comment type="pathway">
    <text evidence="2">Nucleotide-sugar biosynthesis; UDP-N-acetyl-alpha-D-glucosamine biosynthesis; UDP-N-acetyl-alpha-D-glucosamine from N-acetyl-alpha-D-glucosamine 1-phosphate: step 1/1.</text>
</comment>
<keyword evidence="8" id="KW-0012">Acyltransferase</keyword>
<evidence type="ECO:0000256" key="10">
    <source>
        <dbReference type="ARBA" id="ARBA00048493"/>
    </source>
</evidence>
<reference evidence="12 13" key="1">
    <citation type="journal article" date="2016" name="Nat. Commun.">
        <title>Thousands of microbial genomes shed light on interconnected biogeochemical processes in an aquifer system.</title>
        <authorList>
            <person name="Anantharaman K."/>
            <person name="Brown C.T."/>
            <person name="Hug L.A."/>
            <person name="Sharon I."/>
            <person name="Castelle C.J."/>
            <person name="Probst A.J."/>
            <person name="Thomas B.C."/>
            <person name="Singh A."/>
            <person name="Wilkins M.J."/>
            <person name="Karaoz U."/>
            <person name="Brodie E.L."/>
            <person name="Williams K.H."/>
            <person name="Hubbard S.S."/>
            <person name="Banfield J.F."/>
        </authorList>
    </citation>
    <scope>NUCLEOTIDE SEQUENCE [LARGE SCALE GENOMIC DNA]</scope>
</reference>
<gene>
    <name evidence="12" type="ORF">A2774_03930</name>
</gene>
<dbReference type="PANTHER" id="PTHR43584:SF8">
    <property type="entry name" value="N-ACETYLMURAMATE ALPHA-1-PHOSPHATE URIDYLYLTRANSFERASE"/>
    <property type="match status" value="1"/>
</dbReference>
<accession>A0A1F7GED8</accession>
<evidence type="ECO:0000256" key="9">
    <source>
        <dbReference type="ARBA" id="ARBA00048247"/>
    </source>
</evidence>
<evidence type="ECO:0000313" key="13">
    <source>
        <dbReference type="Proteomes" id="UP000177208"/>
    </source>
</evidence>
<name>A0A1F7GED8_9BACT</name>
<dbReference type="GO" id="GO:0003977">
    <property type="term" value="F:UDP-N-acetylglucosamine diphosphorylase activity"/>
    <property type="evidence" value="ECO:0007669"/>
    <property type="project" value="UniProtKB-EC"/>
</dbReference>
<comment type="catalytic activity">
    <reaction evidence="9">
        <text>alpha-D-glucosamine 1-phosphate + acetyl-CoA = N-acetyl-alpha-D-glucosamine 1-phosphate + CoA + H(+)</text>
        <dbReference type="Rhea" id="RHEA:13725"/>
        <dbReference type="ChEBI" id="CHEBI:15378"/>
        <dbReference type="ChEBI" id="CHEBI:57287"/>
        <dbReference type="ChEBI" id="CHEBI:57288"/>
        <dbReference type="ChEBI" id="CHEBI:57776"/>
        <dbReference type="ChEBI" id="CHEBI:58516"/>
        <dbReference type="EC" id="2.3.1.157"/>
    </reaction>
</comment>
<dbReference type="GO" id="GO:0019134">
    <property type="term" value="F:glucosamine-1-phosphate N-acetyltransferase activity"/>
    <property type="evidence" value="ECO:0007669"/>
    <property type="project" value="UniProtKB-EC"/>
</dbReference>
<protein>
    <recommendedName>
        <fullName evidence="11">Nucleotidyl transferase domain-containing protein</fullName>
    </recommendedName>
</protein>
<keyword evidence="5" id="KW-0808">Transferase</keyword>
<organism evidence="12 13">
    <name type="scientific">Candidatus Roizmanbacteria bacterium RIFCSPHIGHO2_01_FULL_39_12c</name>
    <dbReference type="NCBI Taxonomy" id="1802031"/>
    <lineage>
        <taxon>Bacteria</taxon>
        <taxon>Candidatus Roizmaniibacteriota</taxon>
    </lineage>
</organism>
<evidence type="ECO:0000256" key="7">
    <source>
        <dbReference type="ARBA" id="ARBA00023268"/>
    </source>
</evidence>
<dbReference type="SUPFAM" id="SSF53448">
    <property type="entry name" value="Nucleotide-diphospho-sugar transferases"/>
    <property type="match status" value="1"/>
</dbReference>
<dbReference type="Pfam" id="PF00132">
    <property type="entry name" value="Hexapep"/>
    <property type="match status" value="1"/>
</dbReference>
<dbReference type="InterPro" id="IPR050065">
    <property type="entry name" value="GlmU-like"/>
</dbReference>
<evidence type="ECO:0000256" key="6">
    <source>
        <dbReference type="ARBA" id="ARBA00022695"/>
    </source>
</evidence>
<evidence type="ECO:0000256" key="4">
    <source>
        <dbReference type="ARBA" id="ARBA00007947"/>
    </source>
</evidence>
<evidence type="ECO:0000256" key="5">
    <source>
        <dbReference type="ARBA" id="ARBA00022679"/>
    </source>
</evidence>
<comment type="caution">
    <text evidence="12">The sequence shown here is derived from an EMBL/GenBank/DDBJ whole genome shotgun (WGS) entry which is preliminary data.</text>
</comment>
<comment type="catalytic activity">
    <reaction evidence="10">
        <text>N-acetyl-alpha-D-glucosamine 1-phosphate + UTP + H(+) = UDP-N-acetyl-alpha-D-glucosamine + diphosphate</text>
        <dbReference type="Rhea" id="RHEA:13509"/>
        <dbReference type="ChEBI" id="CHEBI:15378"/>
        <dbReference type="ChEBI" id="CHEBI:33019"/>
        <dbReference type="ChEBI" id="CHEBI:46398"/>
        <dbReference type="ChEBI" id="CHEBI:57705"/>
        <dbReference type="ChEBI" id="CHEBI:57776"/>
        <dbReference type="EC" id="2.7.7.23"/>
    </reaction>
</comment>
<evidence type="ECO:0000259" key="11">
    <source>
        <dbReference type="Pfam" id="PF00483"/>
    </source>
</evidence>